<dbReference type="PROSITE" id="PS50943">
    <property type="entry name" value="HTH_CROC1"/>
    <property type="match status" value="1"/>
</dbReference>
<protein>
    <submittedName>
        <fullName evidence="2">Helix-turn-helix protein</fullName>
    </submittedName>
</protein>
<dbReference type="InterPro" id="IPR041413">
    <property type="entry name" value="MLTR_LBD"/>
</dbReference>
<dbReference type="Gene3D" id="1.10.260.40">
    <property type="entry name" value="lambda repressor-like DNA-binding domains"/>
    <property type="match status" value="1"/>
</dbReference>
<dbReference type="OrthoDB" id="4336585at2"/>
<dbReference type="RefSeq" id="WP_130493641.1">
    <property type="nucleotide sequence ID" value="NZ_SGXD01000003.1"/>
</dbReference>
<evidence type="ECO:0000313" key="2">
    <source>
        <dbReference type="EMBL" id="RZS87530.1"/>
    </source>
</evidence>
<reference evidence="2 3" key="1">
    <citation type="submission" date="2019-02" db="EMBL/GenBank/DDBJ databases">
        <title>Genomic Encyclopedia of Type Strains, Phase IV (KMG-IV): sequencing the most valuable type-strain genomes for metagenomic binning, comparative biology and taxonomic classification.</title>
        <authorList>
            <person name="Goeker M."/>
        </authorList>
    </citation>
    <scope>NUCLEOTIDE SEQUENCE [LARGE SCALE GENOMIC DNA]</scope>
    <source>
        <strain evidence="2 3">DSM 45622</strain>
    </source>
</reference>
<dbReference type="CDD" id="cd00093">
    <property type="entry name" value="HTH_XRE"/>
    <property type="match status" value="1"/>
</dbReference>
<comment type="caution">
    <text evidence="2">The sequence shown here is derived from an EMBL/GenBank/DDBJ whole genome shotgun (WGS) entry which is preliminary data.</text>
</comment>
<dbReference type="GO" id="GO:0003677">
    <property type="term" value="F:DNA binding"/>
    <property type="evidence" value="ECO:0007669"/>
    <property type="project" value="InterPro"/>
</dbReference>
<dbReference type="Gene3D" id="3.30.450.180">
    <property type="match status" value="1"/>
</dbReference>
<dbReference type="Pfam" id="PF17765">
    <property type="entry name" value="MLTR_LBD"/>
    <property type="match status" value="1"/>
</dbReference>
<evidence type="ECO:0000259" key="1">
    <source>
        <dbReference type="PROSITE" id="PS50943"/>
    </source>
</evidence>
<dbReference type="Proteomes" id="UP000293638">
    <property type="component" value="Unassembled WGS sequence"/>
</dbReference>
<dbReference type="SMART" id="SM00530">
    <property type="entry name" value="HTH_XRE"/>
    <property type="match status" value="1"/>
</dbReference>
<dbReference type="PANTHER" id="PTHR35010:SF2">
    <property type="entry name" value="BLL4672 PROTEIN"/>
    <property type="match status" value="1"/>
</dbReference>
<proteinExistence type="predicted"/>
<organism evidence="2 3">
    <name type="scientific">Motilibacter rhizosphaerae</name>
    <dbReference type="NCBI Taxonomy" id="598652"/>
    <lineage>
        <taxon>Bacteria</taxon>
        <taxon>Bacillati</taxon>
        <taxon>Actinomycetota</taxon>
        <taxon>Actinomycetes</taxon>
        <taxon>Motilibacterales</taxon>
        <taxon>Motilibacteraceae</taxon>
        <taxon>Motilibacter</taxon>
    </lineage>
</organism>
<accession>A0A4Q7NS98</accession>
<dbReference type="InterPro" id="IPR010982">
    <property type="entry name" value="Lambda_DNA-bd_dom_sf"/>
</dbReference>
<dbReference type="SUPFAM" id="SSF47413">
    <property type="entry name" value="lambda repressor-like DNA-binding domains"/>
    <property type="match status" value="1"/>
</dbReference>
<gene>
    <name evidence="2" type="ORF">EV189_2961</name>
</gene>
<dbReference type="AlphaFoldDB" id="A0A4Q7NS98"/>
<keyword evidence="3" id="KW-1185">Reference proteome</keyword>
<evidence type="ECO:0000313" key="3">
    <source>
        <dbReference type="Proteomes" id="UP000293638"/>
    </source>
</evidence>
<name>A0A4Q7NS98_9ACTN</name>
<sequence>MTARSELTEFLRSRRARLQPEDVGLVAYGERRRVPGLRREELAQLAGVSASYYVRLEQGLAGGVSDDVVASVARALRLEPDERAHLRRLLRTAPGRRTRPPAAALSPGLRQLVLALGDAPVWVLGRWGKVLAWNRLGHALLAGHLDPASVDDPERRPSVPRLLFRDEPTRRLYVDWEAKARSCVAYLRLTAGKHPDDPALPALVGELSVASAEFARFWAEHPVRHCVPVSYAFDHPQVGRLTLAQQVLTVPEDPDLLVVATSAAPGSADEDALRMLASLAAPALERRPEGSGPLVHHQG</sequence>
<dbReference type="EMBL" id="SGXD01000003">
    <property type="protein sequence ID" value="RZS87530.1"/>
    <property type="molecule type" value="Genomic_DNA"/>
</dbReference>
<feature type="domain" description="HTH cro/C1-type" evidence="1">
    <location>
        <begin position="36"/>
        <end position="83"/>
    </location>
</feature>
<dbReference type="InterPro" id="IPR001387">
    <property type="entry name" value="Cro/C1-type_HTH"/>
</dbReference>
<dbReference type="PANTHER" id="PTHR35010">
    <property type="entry name" value="BLL4672 PROTEIN-RELATED"/>
    <property type="match status" value="1"/>
</dbReference>
<dbReference type="Pfam" id="PF13560">
    <property type="entry name" value="HTH_31"/>
    <property type="match status" value="1"/>
</dbReference>